<evidence type="ECO:0000256" key="1">
    <source>
        <dbReference type="SAM" id="MobiDB-lite"/>
    </source>
</evidence>
<reference evidence="3 4" key="1">
    <citation type="submission" date="2016-09" db="EMBL/GenBank/DDBJ databases">
        <title>Extensive genetic diversity and differential bi-allelic expression allows diatom success in the polar Southern Ocean.</title>
        <authorList>
            <consortium name="DOE Joint Genome Institute"/>
            <person name="Mock T."/>
            <person name="Otillar R.P."/>
            <person name="Strauss J."/>
            <person name="Dupont C."/>
            <person name="Frickenhaus S."/>
            <person name="Maumus F."/>
            <person name="Mcmullan M."/>
            <person name="Sanges R."/>
            <person name="Schmutz J."/>
            <person name="Toseland A."/>
            <person name="Valas R."/>
            <person name="Veluchamy A."/>
            <person name="Ward B.J."/>
            <person name="Allen A."/>
            <person name="Barry K."/>
            <person name="Falciatore A."/>
            <person name="Ferrante M."/>
            <person name="Fortunato A.E."/>
            <person name="Gloeckner G."/>
            <person name="Gruber A."/>
            <person name="Hipkin R."/>
            <person name="Janech M."/>
            <person name="Kroth P."/>
            <person name="Leese F."/>
            <person name="Lindquist E."/>
            <person name="Lyon B.R."/>
            <person name="Martin J."/>
            <person name="Mayer C."/>
            <person name="Parker M."/>
            <person name="Quesneville H."/>
            <person name="Raymond J."/>
            <person name="Uhlig C."/>
            <person name="Valentin K.U."/>
            <person name="Worden A.Z."/>
            <person name="Armbrust E.V."/>
            <person name="Bowler C."/>
            <person name="Green B."/>
            <person name="Moulton V."/>
            <person name="Van Oosterhout C."/>
            <person name="Grigoriev I."/>
        </authorList>
    </citation>
    <scope>NUCLEOTIDE SEQUENCE [LARGE SCALE GENOMIC DNA]</scope>
    <source>
        <strain evidence="3 4">CCMP1102</strain>
    </source>
</reference>
<dbReference type="EMBL" id="KV784373">
    <property type="protein sequence ID" value="OEU09976.1"/>
    <property type="molecule type" value="Genomic_DNA"/>
</dbReference>
<protein>
    <submittedName>
        <fullName evidence="3">Uncharacterized protein</fullName>
    </submittedName>
</protein>
<gene>
    <name evidence="3" type="ORF">FRACYDRAFT_263907</name>
</gene>
<dbReference type="OrthoDB" id="10428831at2759"/>
<feature type="region of interest" description="Disordered" evidence="1">
    <location>
        <begin position="158"/>
        <end position="186"/>
    </location>
</feature>
<dbReference type="InParanoid" id="A0A1E7EVT1"/>
<organism evidence="3 4">
    <name type="scientific">Fragilariopsis cylindrus CCMP1102</name>
    <dbReference type="NCBI Taxonomy" id="635003"/>
    <lineage>
        <taxon>Eukaryota</taxon>
        <taxon>Sar</taxon>
        <taxon>Stramenopiles</taxon>
        <taxon>Ochrophyta</taxon>
        <taxon>Bacillariophyta</taxon>
        <taxon>Bacillariophyceae</taxon>
        <taxon>Bacillariophycidae</taxon>
        <taxon>Bacillariales</taxon>
        <taxon>Bacillariaceae</taxon>
        <taxon>Fragilariopsis</taxon>
    </lineage>
</organism>
<keyword evidence="2" id="KW-0812">Transmembrane</keyword>
<name>A0A1E7EVT1_9STRA</name>
<evidence type="ECO:0000313" key="4">
    <source>
        <dbReference type="Proteomes" id="UP000095751"/>
    </source>
</evidence>
<evidence type="ECO:0000313" key="3">
    <source>
        <dbReference type="EMBL" id="OEU09976.1"/>
    </source>
</evidence>
<keyword evidence="4" id="KW-1185">Reference proteome</keyword>
<keyword evidence="2" id="KW-1133">Transmembrane helix</keyword>
<accession>A0A1E7EVT1</accession>
<proteinExistence type="predicted"/>
<dbReference type="KEGG" id="fcy:FRACYDRAFT_263907"/>
<dbReference type="Proteomes" id="UP000095751">
    <property type="component" value="Unassembled WGS sequence"/>
</dbReference>
<feature type="transmembrane region" description="Helical" evidence="2">
    <location>
        <begin position="6"/>
        <end position="24"/>
    </location>
</feature>
<dbReference type="AlphaFoldDB" id="A0A1E7EVT1"/>
<evidence type="ECO:0000256" key="2">
    <source>
        <dbReference type="SAM" id="Phobius"/>
    </source>
</evidence>
<sequence>MPCRIIYIAFIFFLVIISDVIVFGQRPSNDRCIDSIILLEGEMENGDNSFANYDYNNQGVCGSRSDRRAVWYEINGIGKEVTVNVCTNNDKITDFGIFNTCNTQNCLGAPPQQLTATDCNGEESNTYSFLAETGESYYVHVRSDVVFEGVGSNFTIWYTEPTDEPTSTPVVSDDEPESGESPSSSSSLFYNTIFSTVVVCVVIGLSSLTTLL</sequence>
<feature type="transmembrane region" description="Helical" evidence="2">
    <location>
        <begin position="188"/>
        <end position="208"/>
    </location>
</feature>
<keyword evidence="2" id="KW-0472">Membrane</keyword>